<evidence type="ECO:0000313" key="2">
    <source>
        <dbReference type="Proteomes" id="UP001341281"/>
    </source>
</evidence>
<accession>A0AAQ3PMH8</accession>
<reference evidence="1 2" key="1">
    <citation type="submission" date="2024-02" db="EMBL/GenBank/DDBJ databases">
        <title>High-quality chromosome-scale genome assembly of Pensacola bahiagrass (Paspalum notatum Flugge var. saurae).</title>
        <authorList>
            <person name="Vega J.M."/>
            <person name="Podio M."/>
            <person name="Orjuela J."/>
            <person name="Siena L.A."/>
            <person name="Pessino S.C."/>
            <person name="Combes M.C."/>
            <person name="Mariac C."/>
            <person name="Albertini E."/>
            <person name="Pupilli F."/>
            <person name="Ortiz J.P.A."/>
            <person name="Leblanc O."/>
        </authorList>
    </citation>
    <scope>NUCLEOTIDE SEQUENCE [LARGE SCALE GENOMIC DNA]</scope>
    <source>
        <strain evidence="1">R1</strain>
        <tissue evidence="1">Leaf</tissue>
    </source>
</reference>
<protein>
    <submittedName>
        <fullName evidence="1">Uncharacterized protein</fullName>
    </submittedName>
</protein>
<gene>
    <name evidence="1" type="ORF">U9M48_005475</name>
</gene>
<proteinExistence type="predicted"/>
<dbReference type="AlphaFoldDB" id="A0AAQ3PMH8"/>
<name>A0AAQ3PMH8_PASNO</name>
<organism evidence="1 2">
    <name type="scientific">Paspalum notatum var. saurae</name>
    <dbReference type="NCBI Taxonomy" id="547442"/>
    <lineage>
        <taxon>Eukaryota</taxon>
        <taxon>Viridiplantae</taxon>
        <taxon>Streptophyta</taxon>
        <taxon>Embryophyta</taxon>
        <taxon>Tracheophyta</taxon>
        <taxon>Spermatophyta</taxon>
        <taxon>Magnoliopsida</taxon>
        <taxon>Liliopsida</taxon>
        <taxon>Poales</taxon>
        <taxon>Poaceae</taxon>
        <taxon>PACMAD clade</taxon>
        <taxon>Panicoideae</taxon>
        <taxon>Andropogonodae</taxon>
        <taxon>Paspaleae</taxon>
        <taxon>Paspalinae</taxon>
        <taxon>Paspalum</taxon>
    </lineage>
</organism>
<evidence type="ECO:0000313" key="1">
    <source>
        <dbReference type="EMBL" id="WVZ54717.1"/>
    </source>
</evidence>
<keyword evidence="2" id="KW-1185">Reference proteome</keyword>
<dbReference type="Proteomes" id="UP001341281">
    <property type="component" value="Chromosome 01"/>
</dbReference>
<sequence length="23" mass="2984">MNYDRQNFRCEILFELFLRMKLC</sequence>
<dbReference type="EMBL" id="CP144745">
    <property type="protein sequence ID" value="WVZ54717.1"/>
    <property type="molecule type" value="Genomic_DNA"/>
</dbReference>